<protein>
    <recommendedName>
        <fullName evidence="9">G-protein coupled receptors family 1 profile domain-containing protein</fullName>
    </recommendedName>
</protein>
<gene>
    <name evidence="7" type="ORF">CBOVIS_LOCUS7597</name>
</gene>
<feature type="transmembrane region" description="Helical" evidence="6">
    <location>
        <begin position="51"/>
        <end position="75"/>
    </location>
</feature>
<evidence type="ECO:0000313" key="8">
    <source>
        <dbReference type="Proteomes" id="UP000494206"/>
    </source>
</evidence>
<evidence type="ECO:0000256" key="5">
    <source>
        <dbReference type="ARBA" id="ARBA00023136"/>
    </source>
</evidence>
<keyword evidence="8" id="KW-1185">Reference proteome</keyword>
<evidence type="ECO:0000313" key="7">
    <source>
        <dbReference type="EMBL" id="CAB3405398.1"/>
    </source>
</evidence>
<feature type="transmembrane region" description="Helical" evidence="6">
    <location>
        <begin position="95"/>
        <end position="117"/>
    </location>
</feature>
<dbReference type="InterPro" id="IPR002184">
    <property type="entry name" value="7TM_GPCR_serpentine_rcpt_Srb"/>
</dbReference>
<dbReference type="PRINTS" id="PR00699">
    <property type="entry name" value="TMPROTEINSRB"/>
</dbReference>
<feature type="transmembrane region" description="Helical" evidence="6">
    <location>
        <begin position="274"/>
        <end position="293"/>
    </location>
</feature>
<evidence type="ECO:0000256" key="2">
    <source>
        <dbReference type="ARBA" id="ARBA00006860"/>
    </source>
</evidence>
<dbReference type="Proteomes" id="UP000494206">
    <property type="component" value="Unassembled WGS sequence"/>
</dbReference>
<feature type="transmembrane region" description="Helical" evidence="6">
    <location>
        <begin position="137"/>
        <end position="158"/>
    </location>
</feature>
<comment type="subcellular location">
    <subcellularLocation>
        <location evidence="1">Membrane</location>
        <topology evidence="1">Multi-pass membrane protein</topology>
    </subcellularLocation>
</comment>
<evidence type="ECO:0000256" key="6">
    <source>
        <dbReference type="SAM" id="Phobius"/>
    </source>
</evidence>
<sequence>MDKCLLAFNITFHPIYRFSQFYTLAVSLAAVYPLAFLIYRQLWRSIFHGNLKALLIAYFSQILFSALLNSIIFAHHSLQPLVADSPCDLLISKPLFQVLQPLAVLAISSPTLVTLAISIERVITLIFADCYEHHRVLIGPLLLLFIGLIELLLIYHLFKDETFDDHLISFLMTPSTSANGLNVFFWSLFSANSANLVVNCTLLYCTNCLAKRRRGSLSTRFQMEELIVTTKFTVCVSLIHVLFFAVYLSCILAVRTLGERYFANYINYMVARGIFNVLPTYNLLIGPVAIFWLDRLSKLRSRRVQHEVQIKYGGKEGALKHDLAIQKYWNSVIL</sequence>
<feature type="transmembrane region" description="Helical" evidence="6">
    <location>
        <begin position="183"/>
        <end position="205"/>
    </location>
</feature>
<proteinExistence type="inferred from homology"/>
<comment type="similarity">
    <text evidence="2">Belongs to the nematode receptor-like protein srb family.</text>
</comment>
<evidence type="ECO:0000256" key="4">
    <source>
        <dbReference type="ARBA" id="ARBA00022989"/>
    </source>
</evidence>
<feature type="transmembrane region" description="Helical" evidence="6">
    <location>
        <begin position="20"/>
        <end position="39"/>
    </location>
</feature>
<dbReference type="GO" id="GO:0004888">
    <property type="term" value="F:transmembrane signaling receptor activity"/>
    <property type="evidence" value="ECO:0007669"/>
    <property type="project" value="InterPro"/>
</dbReference>
<evidence type="ECO:0008006" key="9">
    <source>
        <dbReference type="Google" id="ProtNLM"/>
    </source>
</evidence>
<dbReference type="EMBL" id="CADEPM010000004">
    <property type="protein sequence ID" value="CAB3405398.1"/>
    <property type="molecule type" value="Genomic_DNA"/>
</dbReference>
<dbReference type="AlphaFoldDB" id="A0A8S1F032"/>
<dbReference type="PANTHER" id="PTHR31216">
    <property type="entry name" value="SERPENTINE RECEPTOR CLASS BETA-1-RELATED-RELATED"/>
    <property type="match status" value="1"/>
</dbReference>
<keyword evidence="5 6" id="KW-0472">Membrane</keyword>
<dbReference type="OrthoDB" id="5794814at2759"/>
<dbReference type="Pfam" id="PF02175">
    <property type="entry name" value="7TM_GPCR_Srb"/>
    <property type="match status" value="1"/>
</dbReference>
<reference evidence="7 8" key="1">
    <citation type="submission" date="2020-04" db="EMBL/GenBank/DDBJ databases">
        <authorList>
            <person name="Laetsch R D."/>
            <person name="Stevens L."/>
            <person name="Kumar S."/>
            <person name="Blaxter L. M."/>
        </authorList>
    </citation>
    <scope>NUCLEOTIDE SEQUENCE [LARGE SCALE GENOMIC DNA]</scope>
</reference>
<keyword evidence="3 6" id="KW-0812">Transmembrane</keyword>
<dbReference type="GO" id="GO:0016020">
    <property type="term" value="C:membrane"/>
    <property type="evidence" value="ECO:0007669"/>
    <property type="project" value="UniProtKB-SubCell"/>
</dbReference>
<dbReference type="GO" id="GO:0007606">
    <property type="term" value="P:sensory perception of chemical stimulus"/>
    <property type="evidence" value="ECO:0007669"/>
    <property type="project" value="InterPro"/>
</dbReference>
<evidence type="ECO:0000256" key="1">
    <source>
        <dbReference type="ARBA" id="ARBA00004141"/>
    </source>
</evidence>
<accession>A0A8S1F032</accession>
<evidence type="ECO:0000256" key="3">
    <source>
        <dbReference type="ARBA" id="ARBA00022692"/>
    </source>
</evidence>
<name>A0A8S1F032_9PELO</name>
<comment type="caution">
    <text evidence="7">The sequence shown here is derived from an EMBL/GenBank/DDBJ whole genome shotgun (WGS) entry which is preliminary data.</text>
</comment>
<keyword evidence="4 6" id="KW-1133">Transmembrane helix</keyword>
<organism evidence="7 8">
    <name type="scientific">Caenorhabditis bovis</name>
    <dbReference type="NCBI Taxonomy" id="2654633"/>
    <lineage>
        <taxon>Eukaryota</taxon>
        <taxon>Metazoa</taxon>
        <taxon>Ecdysozoa</taxon>
        <taxon>Nematoda</taxon>
        <taxon>Chromadorea</taxon>
        <taxon>Rhabditida</taxon>
        <taxon>Rhabditina</taxon>
        <taxon>Rhabditomorpha</taxon>
        <taxon>Rhabditoidea</taxon>
        <taxon>Rhabditidae</taxon>
        <taxon>Peloderinae</taxon>
        <taxon>Caenorhabditis</taxon>
    </lineage>
</organism>
<feature type="transmembrane region" description="Helical" evidence="6">
    <location>
        <begin position="226"/>
        <end position="254"/>
    </location>
</feature>
<dbReference type="PANTHER" id="PTHR31216:SF12">
    <property type="entry name" value="SERPENTINE RECEPTOR CLASS BETA-1-RELATED"/>
    <property type="match status" value="1"/>
</dbReference>